<reference evidence="2 3" key="1">
    <citation type="submission" date="2024-09" db="EMBL/GenBank/DDBJ databases">
        <authorList>
            <person name="Sun Q."/>
            <person name="Mori K."/>
        </authorList>
    </citation>
    <scope>NUCLEOTIDE SEQUENCE [LARGE SCALE GENOMIC DNA]</scope>
    <source>
        <strain evidence="2 3">JCM 3028</strain>
    </source>
</reference>
<comment type="caution">
    <text evidence="2">The sequence shown here is derived from an EMBL/GenBank/DDBJ whole genome shotgun (WGS) entry which is preliminary data.</text>
</comment>
<accession>A0ABV5THY6</accession>
<evidence type="ECO:0000313" key="3">
    <source>
        <dbReference type="Proteomes" id="UP001589610"/>
    </source>
</evidence>
<name>A0ABV5THY6_9ACTN</name>
<dbReference type="EMBL" id="JBHMBS010000008">
    <property type="protein sequence ID" value="MFB9677710.1"/>
    <property type="molecule type" value="Genomic_DNA"/>
</dbReference>
<dbReference type="PANTHER" id="PTHR40111">
    <property type="entry name" value="CEPHALOSPORIN-C DEACETYLASE"/>
    <property type="match status" value="1"/>
</dbReference>
<protein>
    <submittedName>
        <fullName evidence="2">Acetylxylan esterase</fullName>
    </submittedName>
</protein>
<dbReference type="Gene3D" id="3.40.50.1820">
    <property type="entry name" value="alpha/beta hydrolase"/>
    <property type="match status" value="1"/>
</dbReference>
<organism evidence="2 3">
    <name type="scientific">Streptosporangium vulgare</name>
    <dbReference type="NCBI Taxonomy" id="46190"/>
    <lineage>
        <taxon>Bacteria</taxon>
        <taxon>Bacillati</taxon>
        <taxon>Actinomycetota</taxon>
        <taxon>Actinomycetes</taxon>
        <taxon>Streptosporangiales</taxon>
        <taxon>Streptosporangiaceae</taxon>
        <taxon>Streptosporangium</taxon>
    </lineage>
</organism>
<dbReference type="InterPro" id="IPR008391">
    <property type="entry name" value="AXE1_dom"/>
</dbReference>
<dbReference type="InterPro" id="IPR029058">
    <property type="entry name" value="AB_hydrolase_fold"/>
</dbReference>
<keyword evidence="3" id="KW-1185">Reference proteome</keyword>
<dbReference type="SUPFAM" id="SSF53474">
    <property type="entry name" value="alpha/beta-Hydrolases"/>
    <property type="match status" value="1"/>
</dbReference>
<gene>
    <name evidence="2" type="ORF">ACFFRH_19710</name>
</gene>
<dbReference type="RefSeq" id="WP_344743585.1">
    <property type="nucleotide sequence ID" value="NZ_BAAAWW010000026.1"/>
</dbReference>
<dbReference type="Proteomes" id="UP001589610">
    <property type="component" value="Unassembled WGS sequence"/>
</dbReference>
<dbReference type="Pfam" id="PF05448">
    <property type="entry name" value="AXE1"/>
    <property type="match status" value="1"/>
</dbReference>
<dbReference type="PANTHER" id="PTHR40111:SF1">
    <property type="entry name" value="CEPHALOSPORIN-C DEACETYLASE"/>
    <property type="match status" value="1"/>
</dbReference>
<sequence>MLTDLDEAGLLDYRSAVVDPEDFDAFWTAQLQRAAEHPIDVRATAVDSLLETIDVFDVRFAGHGGHPIRGWLYLPKHRTTPIPGVVQYQGYGGGRGHHLESLLWSSAGYAHLMMDSRGQGSGYRRGATADPVGPSGPTIPGQMTNGIEDPAGHYYTRLYVDAVRAVDALRSFSTVDVTRIAVVGGSQGGALALAAAALRDDVAAVVAHVPFLSDIRRASRITDAMPYKEIGRYLATHRDATERVFATLAYFDGVSLARRITAPTWLSAALMDSTCPPSTVYGVYHELAGEREIRLWEFNGHEGGGPDDDERALRALRAVFDRTNGIGRSKG</sequence>
<evidence type="ECO:0000259" key="1">
    <source>
        <dbReference type="Pfam" id="PF05448"/>
    </source>
</evidence>
<proteinExistence type="predicted"/>
<evidence type="ECO:0000313" key="2">
    <source>
        <dbReference type="EMBL" id="MFB9677710.1"/>
    </source>
</evidence>
<feature type="domain" description="Acetyl xylan esterase" evidence="1">
    <location>
        <begin position="4"/>
        <end position="311"/>
    </location>
</feature>
<dbReference type="InterPro" id="IPR039069">
    <property type="entry name" value="CE7"/>
</dbReference>